<keyword evidence="4" id="KW-0808">Transferase</keyword>
<dbReference type="EMBL" id="JBHSPX010000004">
    <property type="protein sequence ID" value="MFC6064151.1"/>
    <property type="molecule type" value="Genomic_DNA"/>
</dbReference>
<proteinExistence type="predicted"/>
<keyword evidence="9" id="KW-1133">Transmembrane helix</keyword>
<dbReference type="RefSeq" id="WP_078648670.1">
    <property type="nucleotide sequence ID" value="NZ_JBHSPX010000004.1"/>
</dbReference>
<dbReference type="Pfam" id="PF07730">
    <property type="entry name" value="HisKA_3"/>
    <property type="match status" value="1"/>
</dbReference>
<keyword evidence="9" id="KW-0472">Membrane</keyword>
<name>A0ABW1ML44_9ACTN</name>
<evidence type="ECO:0000256" key="9">
    <source>
        <dbReference type="SAM" id="Phobius"/>
    </source>
</evidence>
<comment type="catalytic activity">
    <reaction evidence="1">
        <text>ATP + protein L-histidine = ADP + protein N-phospho-L-histidine.</text>
        <dbReference type="EC" id="2.7.13.3"/>
    </reaction>
</comment>
<keyword evidence="7" id="KW-0067">ATP-binding</keyword>
<feature type="transmembrane region" description="Helical" evidence="9">
    <location>
        <begin position="102"/>
        <end position="124"/>
    </location>
</feature>
<dbReference type="GO" id="GO:0016301">
    <property type="term" value="F:kinase activity"/>
    <property type="evidence" value="ECO:0007669"/>
    <property type="project" value="UniProtKB-KW"/>
</dbReference>
<evidence type="ECO:0000256" key="2">
    <source>
        <dbReference type="ARBA" id="ARBA00012438"/>
    </source>
</evidence>
<dbReference type="Gene3D" id="3.30.565.10">
    <property type="entry name" value="Histidine kinase-like ATPase, C-terminal domain"/>
    <property type="match status" value="1"/>
</dbReference>
<keyword evidence="3" id="KW-0597">Phosphoprotein</keyword>
<sequence length="360" mass="38309">MDVALIGVALLDAWVHFDADESLGNACASLAALALALRHRLPLLTVLLTLPAVLVADARLAALAALYSLASRTRRRALLALCSLAFVACGIAPWPLPQRDGLWSAAGLTNTGHTLAAVTAAVFLGRLVQARRDLSVRLTEVSQARDNERLLLAQTVLAKERAQLAGEMHDAISHQVSLITVRAGALQVCSRDPAVKDEAATIRRLSAETLGELRDMVHVLRASGSRPTELAPQPSFADLQRLVSRSGVEAELKTDLPEGLPPTVQRAVYRTVQEALTNVRKHAPGARATVRIRHERGTVHATVTNTAPTCLSHPLPSESRGLAALRERADLLGGTVTFGPVTDGGYEVHLQLPAPGSPGR</sequence>
<comment type="caution">
    <text evidence="12">The sequence shown here is derived from an EMBL/GenBank/DDBJ whole genome shotgun (WGS) entry which is preliminary data.</text>
</comment>
<evidence type="ECO:0000256" key="3">
    <source>
        <dbReference type="ARBA" id="ARBA00022553"/>
    </source>
</evidence>
<dbReference type="CDD" id="cd16917">
    <property type="entry name" value="HATPase_UhpB-NarQ-NarX-like"/>
    <property type="match status" value="1"/>
</dbReference>
<keyword evidence="5" id="KW-0547">Nucleotide-binding</keyword>
<keyword evidence="8" id="KW-0902">Two-component regulatory system</keyword>
<dbReference type="EC" id="2.7.13.3" evidence="2"/>
<dbReference type="Gene3D" id="1.20.5.1930">
    <property type="match status" value="1"/>
</dbReference>
<dbReference type="SUPFAM" id="SSF55874">
    <property type="entry name" value="ATPase domain of HSP90 chaperone/DNA topoisomerase II/histidine kinase"/>
    <property type="match status" value="1"/>
</dbReference>
<organism evidence="12 13">
    <name type="scientific">Streptomyces ochraceiscleroticus</name>
    <dbReference type="NCBI Taxonomy" id="47761"/>
    <lineage>
        <taxon>Bacteria</taxon>
        <taxon>Bacillati</taxon>
        <taxon>Actinomycetota</taxon>
        <taxon>Actinomycetes</taxon>
        <taxon>Kitasatosporales</taxon>
        <taxon>Streptomycetaceae</taxon>
        <taxon>Streptomyces</taxon>
    </lineage>
</organism>
<evidence type="ECO:0000256" key="4">
    <source>
        <dbReference type="ARBA" id="ARBA00022679"/>
    </source>
</evidence>
<evidence type="ECO:0000256" key="6">
    <source>
        <dbReference type="ARBA" id="ARBA00022777"/>
    </source>
</evidence>
<keyword evidence="9" id="KW-0812">Transmembrane</keyword>
<dbReference type="PANTHER" id="PTHR24421:SF10">
    <property type="entry name" value="NITRATE_NITRITE SENSOR PROTEIN NARQ"/>
    <property type="match status" value="1"/>
</dbReference>
<gene>
    <name evidence="12" type="ORF">ACFP4F_16570</name>
</gene>
<keyword evidence="6 12" id="KW-0418">Kinase</keyword>
<dbReference type="InterPro" id="IPR036890">
    <property type="entry name" value="HATPase_C_sf"/>
</dbReference>
<feature type="transmembrane region" description="Helical" evidence="9">
    <location>
        <begin position="43"/>
        <end position="70"/>
    </location>
</feature>
<feature type="domain" description="Signal transduction histidine kinase subgroup 3 dimerisation and phosphoacceptor" evidence="11">
    <location>
        <begin position="160"/>
        <end position="223"/>
    </location>
</feature>
<dbReference type="PANTHER" id="PTHR24421">
    <property type="entry name" value="NITRATE/NITRITE SENSOR PROTEIN NARX-RELATED"/>
    <property type="match status" value="1"/>
</dbReference>
<evidence type="ECO:0000313" key="12">
    <source>
        <dbReference type="EMBL" id="MFC6064151.1"/>
    </source>
</evidence>
<accession>A0ABW1ML44</accession>
<dbReference type="InterPro" id="IPR003594">
    <property type="entry name" value="HATPase_dom"/>
</dbReference>
<dbReference type="InterPro" id="IPR050482">
    <property type="entry name" value="Sensor_HK_TwoCompSys"/>
</dbReference>
<evidence type="ECO:0000256" key="7">
    <source>
        <dbReference type="ARBA" id="ARBA00022840"/>
    </source>
</evidence>
<evidence type="ECO:0000259" key="10">
    <source>
        <dbReference type="Pfam" id="PF02518"/>
    </source>
</evidence>
<keyword evidence="13" id="KW-1185">Reference proteome</keyword>
<protein>
    <recommendedName>
        <fullName evidence="2">histidine kinase</fullName>
        <ecNumber evidence="2">2.7.13.3</ecNumber>
    </recommendedName>
</protein>
<dbReference type="InterPro" id="IPR011712">
    <property type="entry name" value="Sig_transdc_His_kin_sub3_dim/P"/>
</dbReference>
<feature type="transmembrane region" description="Helical" evidence="9">
    <location>
        <begin position="77"/>
        <end position="96"/>
    </location>
</feature>
<dbReference type="Proteomes" id="UP001596139">
    <property type="component" value="Unassembled WGS sequence"/>
</dbReference>
<reference evidence="13" key="1">
    <citation type="journal article" date="2019" name="Int. J. Syst. Evol. Microbiol.">
        <title>The Global Catalogue of Microorganisms (GCM) 10K type strain sequencing project: providing services to taxonomists for standard genome sequencing and annotation.</title>
        <authorList>
            <consortium name="The Broad Institute Genomics Platform"/>
            <consortium name="The Broad Institute Genome Sequencing Center for Infectious Disease"/>
            <person name="Wu L."/>
            <person name="Ma J."/>
        </authorList>
    </citation>
    <scope>NUCLEOTIDE SEQUENCE [LARGE SCALE GENOMIC DNA]</scope>
    <source>
        <strain evidence="13">CGMCC 1.15180</strain>
    </source>
</reference>
<evidence type="ECO:0000256" key="8">
    <source>
        <dbReference type="ARBA" id="ARBA00023012"/>
    </source>
</evidence>
<evidence type="ECO:0000259" key="11">
    <source>
        <dbReference type="Pfam" id="PF07730"/>
    </source>
</evidence>
<dbReference type="Pfam" id="PF02518">
    <property type="entry name" value="HATPase_c"/>
    <property type="match status" value="1"/>
</dbReference>
<evidence type="ECO:0000313" key="13">
    <source>
        <dbReference type="Proteomes" id="UP001596139"/>
    </source>
</evidence>
<feature type="domain" description="Histidine kinase/HSP90-like ATPase" evidence="10">
    <location>
        <begin position="264"/>
        <end position="355"/>
    </location>
</feature>
<evidence type="ECO:0000256" key="5">
    <source>
        <dbReference type="ARBA" id="ARBA00022741"/>
    </source>
</evidence>
<evidence type="ECO:0000256" key="1">
    <source>
        <dbReference type="ARBA" id="ARBA00000085"/>
    </source>
</evidence>